<reference evidence="1" key="2">
    <citation type="submission" date="2022-05" db="EMBL/GenBank/DDBJ databases">
        <authorList>
            <person name="Kim J.-S."/>
            <person name="Lee K."/>
            <person name="Suh M."/>
            <person name="Eom M."/>
            <person name="Kim J.-S."/>
            <person name="Kim D.-S."/>
            <person name="Ko S.-H."/>
            <person name="Shin Y."/>
            <person name="Lee J.-S."/>
        </authorList>
    </citation>
    <scope>NUCLEOTIDE SEQUENCE</scope>
    <source>
        <strain evidence="1">N237</strain>
    </source>
</reference>
<sequence length="195" mass="21203">MAVELPELLVPDGPAWRTWLSENHQQSQGVRLVLGKKGGSVTELVYDPALRHALCFGWIDGQVTTRDEGSYAQRFTPRTARSRWSARNVGLVGELTAAGLMEAAGLEAVAAARSDGRWDSAYAGSRTAVVPADLAAAIEASPAAAAFFPSLSSQNRYAILYRVEEAKRPETRARRIAAFVQMLEQGETVHPQKRP</sequence>
<name>A0ABY4R264_9ACTN</name>
<evidence type="ECO:0000313" key="2">
    <source>
        <dbReference type="Proteomes" id="UP001056336"/>
    </source>
</evidence>
<dbReference type="Pfam" id="PF13376">
    <property type="entry name" value="OmdA"/>
    <property type="match status" value="1"/>
</dbReference>
<evidence type="ECO:0000313" key="1">
    <source>
        <dbReference type="EMBL" id="UQX89376.1"/>
    </source>
</evidence>
<organism evidence="1 2">
    <name type="scientific">Jatrophihabitans telluris</name>
    <dbReference type="NCBI Taxonomy" id="2038343"/>
    <lineage>
        <taxon>Bacteria</taxon>
        <taxon>Bacillati</taxon>
        <taxon>Actinomycetota</taxon>
        <taxon>Actinomycetes</taxon>
        <taxon>Jatrophihabitantales</taxon>
        <taxon>Jatrophihabitantaceae</taxon>
        <taxon>Jatrophihabitans</taxon>
    </lineage>
</organism>
<keyword evidence="2" id="KW-1185">Reference proteome</keyword>
<accession>A0ABY4R264</accession>
<proteinExistence type="predicted"/>
<reference evidence="1" key="1">
    <citation type="journal article" date="2018" name="Int. J. Syst. Evol. Microbiol.">
        <title>Jatrophihabitans telluris sp. nov., isolated from sediment soil of lava forest wetlands and the emended description of the genus Jatrophihabitans.</title>
        <authorList>
            <person name="Lee K.C."/>
            <person name="Suh M.K."/>
            <person name="Eom M.K."/>
            <person name="Kim K.K."/>
            <person name="Kim J.S."/>
            <person name="Kim D.S."/>
            <person name="Ko S.H."/>
            <person name="Shin Y.K."/>
            <person name="Lee J.S."/>
        </authorList>
    </citation>
    <scope>NUCLEOTIDE SEQUENCE</scope>
    <source>
        <strain evidence="1">N237</strain>
    </source>
</reference>
<dbReference type="Proteomes" id="UP001056336">
    <property type="component" value="Chromosome"/>
</dbReference>
<gene>
    <name evidence="1" type="ORF">M6D93_05065</name>
</gene>
<dbReference type="RefSeq" id="WP_249773272.1">
    <property type="nucleotide sequence ID" value="NZ_CP097332.1"/>
</dbReference>
<protein>
    <submittedName>
        <fullName evidence="1">YdeI/OmpD-associated family protein</fullName>
    </submittedName>
</protein>
<dbReference type="EMBL" id="CP097332">
    <property type="protein sequence ID" value="UQX89376.1"/>
    <property type="molecule type" value="Genomic_DNA"/>
</dbReference>